<keyword evidence="5" id="KW-0560">Oxidoreductase</keyword>
<dbReference type="InterPro" id="IPR050416">
    <property type="entry name" value="FAD-linked_Oxidoreductase"/>
</dbReference>
<protein>
    <submittedName>
        <fullName evidence="7">6-hydroxy-D-nicotine oxidase</fullName>
    </submittedName>
</protein>
<feature type="domain" description="FAD-binding PCMH-type" evidence="6">
    <location>
        <begin position="1"/>
        <end position="169"/>
    </location>
</feature>
<dbReference type="InterPro" id="IPR016166">
    <property type="entry name" value="FAD-bd_PCMH"/>
</dbReference>
<keyword evidence="4" id="KW-0274">FAD</keyword>
<dbReference type="STRING" id="1108050.A0A0B7F4N5"/>
<gene>
    <name evidence="7" type="ORF">RSOLAG1IB_00451</name>
</gene>
<dbReference type="Proteomes" id="UP000059188">
    <property type="component" value="Unassembled WGS sequence"/>
</dbReference>
<dbReference type="SUPFAM" id="SSF56176">
    <property type="entry name" value="FAD-binding/transporter-associated domain-like"/>
    <property type="match status" value="1"/>
</dbReference>
<evidence type="ECO:0000313" key="8">
    <source>
        <dbReference type="Proteomes" id="UP000059188"/>
    </source>
</evidence>
<organism evidence="7 8">
    <name type="scientific">Thanatephorus cucumeris (strain AG1-IB / isolate 7/3/14)</name>
    <name type="common">Lettuce bottom rot fungus</name>
    <name type="synonym">Rhizoctonia solani</name>
    <dbReference type="NCBI Taxonomy" id="1108050"/>
    <lineage>
        <taxon>Eukaryota</taxon>
        <taxon>Fungi</taxon>
        <taxon>Dikarya</taxon>
        <taxon>Basidiomycota</taxon>
        <taxon>Agaricomycotina</taxon>
        <taxon>Agaricomycetes</taxon>
        <taxon>Cantharellales</taxon>
        <taxon>Ceratobasidiaceae</taxon>
        <taxon>Rhizoctonia</taxon>
        <taxon>Rhizoctonia solani AG-1</taxon>
    </lineage>
</organism>
<dbReference type="OrthoDB" id="407275at2759"/>
<dbReference type="InterPro" id="IPR016167">
    <property type="entry name" value="FAD-bd_PCMH_sub1"/>
</dbReference>
<evidence type="ECO:0000256" key="3">
    <source>
        <dbReference type="ARBA" id="ARBA00022630"/>
    </source>
</evidence>
<dbReference type="Gene3D" id="3.40.462.20">
    <property type="match status" value="1"/>
</dbReference>
<evidence type="ECO:0000313" key="7">
    <source>
        <dbReference type="EMBL" id="CEL51914.1"/>
    </source>
</evidence>
<dbReference type="GO" id="GO:0016491">
    <property type="term" value="F:oxidoreductase activity"/>
    <property type="evidence" value="ECO:0007669"/>
    <property type="project" value="UniProtKB-KW"/>
</dbReference>
<dbReference type="Pfam" id="PF01565">
    <property type="entry name" value="FAD_binding_4"/>
    <property type="match status" value="1"/>
</dbReference>
<proteinExistence type="inferred from homology"/>
<evidence type="ECO:0000256" key="5">
    <source>
        <dbReference type="ARBA" id="ARBA00023002"/>
    </source>
</evidence>
<comment type="similarity">
    <text evidence="2">Belongs to the oxygen-dependent FAD-linked oxidoreductase family.</text>
</comment>
<dbReference type="PROSITE" id="PS51387">
    <property type="entry name" value="FAD_PCMH"/>
    <property type="match status" value="1"/>
</dbReference>
<evidence type="ECO:0000256" key="1">
    <source>
        <dbReference type="ARBA" id="ARBA00001974"/>
    </source>
</evidence>
<evidence type="ECO:0000259" key="6">
    <source>
        <dbReference type="PROSITE" id="PS51387"/>
    </source>
</evidence>
<evidence type="ECO:0000256" key="4">
    <source>
        <dbReference type="ARBA" id="ARBA00022827"/>
    </source>
</evidence>
<dbReference type="InterPro" id="IPR006094">
    <property type="entry name" value="Oxid_FAD_bind_N"/>
</dbReference>
<dbReference type="InterPro" id="IPR016169">
    <property type="entry name" value="FAD-bd_PCMH_sub2"/>
</dbReference>
<dbReference type="AlphaFoldDB" id="A0A0B7F4N5"/>
<name>A0A0B7F4N5_THACB</name>
<sequence length="319" mass="34645">MRSQIRRSKPQDIQNYVRCAATYGVAVASRSGGHSYASYGVGGQNGSLVVDLSKLKSVSFDGRGNAKIQTGNRLGDIAQALWDNGQRALPHGTCPYVGSGGHAAFGGFGPFSRVVGLLHDHITAAEVVLADGTLTTASAKKNPELFWALRGAGASYGIATQWTYATLPAPPSVISYKISYDPLKAPQVRDQLIKWQDIALSAPDNLSVICTIGHGVFILGDNFYLEFRGTYYGTQIEFQALSSNWTSILSPGVTVSRTNNWYDSLVAISGPLSTNGTQPQQNFFYQVLVHQIGGNFCRVGQFVHLHRKRRGQRPCRLVY</sequence>
<keyword evidence="3" id="KW-0285">Flavoprotein</keyword>
<dbReference type="InterPro" id="IPR036318">
    <property type="entry name" value="FAD-bd_PCMH-like_sf"/>
</dbReference>
<dbReference type="Gene3D" id="3.30.465.10">
    <property type="match status" value="1"/>
</dbReference>
<dbReference type="Gene3D" id="3.30.43.10">
    <property type="entry name" value="Uridine Diphospho-n-acetylenolpyruvylglucosamine Reductase, domain 2"/>
    <property type="match status" value="1"/>
</dbReference>
<accession>A0A0B7F4N5</accession>
<dbReference type="GO" id="GO:0071949">
    <property type="term" value="F:FAD binding"/>
    <property type="evidence" value="ECO:0007669"/>
    <property type="project" value="InterPro"/>
</dbReference>
<dbReference type="EMBL" id="LN679100">
    <property type="protein sequence ID" value="CEL51914.1"/>
    <property type="molecule type" value="Genomic_DNA"/>
</dbReference>
<dbReference type="PANTHER" id="PTHR42973">
    <property type="entry name" value="BINDING OXIDOREDUCTASE, PUTATIVE (AFU_ORTHOLOGUE AFUA_1G17690)-RELATED"/>
    <property type="match status" value="1"/>
</dbReference>
<dbReference type="PANTHER" id="PTHR42973:SF39">
    <property type="entry name" value="FAD-BINDING PCMH-TYPE DOMAIN-CONTAINING PROTEIN"/>
    <property type="match status" value="1"/>
</dbReference>
<reference evidence="7 8" key="1">
    <citation type="submission" date="2014-11" db="EMBL/GenBank/DDBJ databases">
        <authorList>
            <person name="Wibberg Daniel"/>
        </authorList>
    </citation>
    <scope>NUCLEOTIDE SEQUENCE [LARGE SCALE GENOMIC DNA]</scope>
    <source>
        <strain evidence="7">Rhizoctonia solani AG1-IB 7/3/14</strain>
    </source>
</reference>
<comment type="cofactor">
    <cofactor evidence="1">
        <name>FAD</name>
        <dbReference type="ChEBI" id="CHEBI:57692"/>
    </cofactor>
</comment>
<keyword evidence="8" id="KW-1185">Reference proteome</keyword>
<evidence type="ECO:0000256" key="2">
    <source>
        <dbReference type="ARBA" id="ARBA00005466"/>
    </source>
</evidence>